<dbReference type="Proteomes" id="UP001225316">
    <property type="component" value="Unassembled WGS sequence"/>
</dbReference>
<evidence type="ECO:0000259" key="4">
    <source>
        <dbReference type="PROSITE" id="PS50932"/>
    </source>
</evidence>
<evidence type="ECO:0000313" key="6">
    <source>
        <dbReference type="Proteomes" id="UP001225316"/>
    </source>
</evidence>
<keyword evidence="2 5" id="KW-0238">DNA-binding</keyword>
<dbReference type="EMBL" id="JARXHW010000003">
    <property type="protein sequence ID" value="MDQ8206335.1"/>
    <property type="molecule type" value="Genomic_DNA"/>
</dbReference>
<dbReference type="InterPro" id="IPR000843">
    <property type="entry name" value="HTH_LacI"/>
</dbReference>
<dbReference type="SMART" id="SM00354">
    <property type="entry name" value="HTH_LACI"/>
    <property type="match status" value="1"/>
</dbReference>
<dbReference type="Pfam" id="PF00356">
    <property type="entry name" value="LacI"/>
    <property type="match status" value="1"/>
</dbReference>
<dbReference type="PANTHER" id="PTHR30146">
    <property type="entry name" value="LACI-RELATED TRANSCRIPTIONAL REPRESSOR"/>
    <property type="match status" value="1"/>
</dbReference>
<dbReference type="Gene3D" id="3.40.50.2300">
    <property type="match status" value="2"/>
</dbReference>
<dbReference type="InterPro" id="IPR028082">
    <property type="entry name" value="Peripla_BP_I"/>
</dbReference>
<reference evidence="5 6" key="1">
    <citation type="submission" date="2023-04" db="EMBL/GenBank/DDBJ databases">
        <title>A novel bacteria isolated from coastal sediment.</title>
        <authorList>
            <person name="Liu X.-J."/>
            <person name="Du Z.-J."/>
        </authorList>
    </citation>
    <scope>NUCLEOTIDE SEQUENCE [LARGE SCALE GENOMIC DNA]</scope>
    <source>
        <strain evidence="5 6">SDUM461003</strain>
    </source>
</reference>
<keyword evidence="3" id="KW-0804">Transcription</keyword>
<dbReference type="SUPFAM" id="SSF47413">
    <property type="entry name" value="lambda repressor-like DNA-binding domains"/>
    <property type="match status" value="1"/>
</dbReference>
<comment type="caution">
    <text evidence="5">The sequence shown here is derived from an EMBL/GenBank/DDBJ whole genome shotgun (WGS) entry which is preliminary data.</text>
</comment>
<name>A0ABU1AQB2_9BACT</name>
<evidence type="ECO:0000256" key="2">
    <source>
        <dbReference type="ARBA" id="ARBA00023125"/>
    </source>
</evidence>
<dbReference type="InterPro" id="IPR046335">
    <property type="entry name" value="LacI/GalR-like_sensor"/>
</dbReference>
<gene>
    <name evidence="5" type="ORF">QEH52_02365</name>
</gene>
<dbReference type="Gene3D" id="1.10.260.40">
    <property type="entry name" value="lambda repressor-like DNA-binding domains"/>
    <property type="match status" value="1"/>
</dbReference>
<accession>A0ABU1AQB2</accession>
<dbReference type="SUPFAM" id="SSF53822">
    <property type="entry name" value="Periplasmic binding protein-like I"/>
    <property type="match status" value="1"/>
</dbReference>
<evidence type="ECO:0000256" key="3">
    <source>
        <dbReference type="ARBA" id="ARBA00023163"/>
    </source>
</evidence>
<feature type="domain" description="HTH lacI-type" evidence="4">
    <location>
        <begin position="8"/>
        <end position="62"/>
    </location>
</feature>
<sequence>MDKSSKTTTMAEVAAAAGVSKMAVSLALRGSSRVSESTRLRILEVAGRMHYRPNPMVQTLMANLRATRPVEMHSAIAWVTAFDSQDGWADHWVYREYYKGAEQRAQELGYRIEPFWAFSEGMNGARLSDVLCARGIGGVIIPPVPSPATEIDLEWQHFASATIGYSFLKPKLHRAAANLDDGMTMALRHCEDAGYTRIGFVTPEDTDKRANHTWLSVYLAWQRFQPKKRVVPMLYVEEGVPIEDKLGAWLEKHRPDVIIGPNTEFVEWLPELFGLQIPEDIGYVSLSKPIKHVYSTRITGINQQDADVGSCAVDLVVAQLQRNELGLSNNPKVVLSHGVWERGSTLVESDADLEGSASEDQASVTSN</sequence>
<dbReference type="CDD" id="cd01392">
    <property type="entry name" value="HTH_LacI"/>
    <property type="match status" value="1"/>
</dbReference>
<dbReference type="PANTHER" id="PTHR30146:SF153">
    <property type="entry name" value="LACTOSE OPERON REPRESSOR"/>
    <property type="match status" value="1"/>
</dbReference>
<proteinExistence type="predicted"/>
<keyword evidence="1" id="KW-0805">Transcription regulation</keyword>
<evidence type="ECO:0000313" key="5">
    <source>
        <dbReference type="EMBL" id="MDQ8206335.1"/>
    </source>
</evidence>
<dbReference type="GO" id="GO:0003677">
    <property type="term" value="F:DNA binding"/>
    <property type="evidence" value="ECO:0007669"/>
    <property type="project" value="UniProtKB-KW"/>
</dbReference>
<dbReference type="PROSITE" id="PS50932">
    <property type="entry name" value="HTH_LACI_2"/>
    <property type="match status" value="1"/>
</dbReference>
<dbReference type="Pfam" id="PF13377">
    <property type="entry name" value="Peripla_BP_3"/>
    <property type="match status" value="1"/>
</dbReference>
<dbReference type="InterPro" id="IPR010982">
    <property type="entry name" value="Lambda_DNA-bd_dom_sf"/>
</dbReference>
<dbReference type="RefSeq" id="WP_308948376.1">
    <property type="nucleotide sequence ID" value="NZ_JARXHW010000003.1"/>
</dbReference>
<protein>
    <submittedName>
        <fullName evidence="5">LacI family DNA-binding transcriptional regulator</fullName>
    </submittedName>
</protein>
<organism evidence="5 6">
    <name type="scientific">Thalassobacterium maritimum</name>
    <dbReference type="NCBI Taxonomy" id="3041265"/>
    <lineage>
        <taxon>Bacteria</taxon>
        <taxon>Pseudomonadati</taxon>
        <taxon>Verrucomicrobiota</taxon>
        <taxon>Opitutia</taxon>
        <taxon>Puniceicoccales</taxon>
        <taxon>Coraliomargaritaceae</taxon>
        <taxon>Thalassobacterium</taxon>
    </lineage>
</organism>
<evidence type="ECO:0000256" key="1">
    <source>
        <dbReference type="ARBA" id="ARBA00023015"/>
    </source>
</evidence>
<keyword evidence="6" id="KW-1185">Reference proteome</keyword>